<reference evidence="3" key="1">
    <citation type="submission" date="2021-01" db="EMBL/GenBank/DDBJ databases">
        <authorList>
            <person name="Kaushik A."/>
        </authorList>
    </citation>
    <scope>NUCLEOTIDE SEQUENCE</scope>
    <source>
        <strain evidence="3">AG5</strain>
    </source>
</reference>
<keyword evidence="2" id="KW-0812">Transmembrane</keyword>
<accession>A0A8H3HPE8</accession>
<sequence>MTPNRPLPGRKFVLQFIRVLRFGIAFYVAGLSITMLVLSAISVHVGGIIASIYLIPASLVLVALELGYLCSRVGVLKYEMQPLRILGLQFISAVITGVAWPNFVLFILCCVAFGLTLGLMNLVGIYYLFWRQHAQEEGLYAWSDSGEKSPESEGQIFLNTSDGEEDALLIRNGSEVDIESTRTNPSAPVRNGPEIMSVD</sequence>
<keyword evidence="2" id="KW-1133">Transmembrane helix</keyword>
<comment type="caution">
    <text evidence="3">The sequence shown here is derived from an EMBL/GenBank/DDBJ whole genome shotgun (WGS) entry which is preliminary data.</text>
</comment>
<proteinExistence type="predicted"/>
<gene>
    <name evidence="3" type="ORF">RDB_LOCUS84767</name>
</gene>
<keyword evidence="2" id="KW-0472">Membrane</keyword>
<feature type="transmembrane region" description="Helical" evidence="2">
    <location>
        <begin position="82"/>
        <end position="99"/>
    </location>
</feature>
<dbReference type="EMBL" id="CAJNJQ010001731">
    <property type="protein sequence ID" value="CAE7147405.1"/>
    <property type="molecule type" value="Genomic_DNA"/>
</dbReference>
<evidence type="ECO:0000313" key="4">
    <source>
        <dbReference type="Proteomes" id="UP000663827"/>
    </source>
</evidence>
<protein>
    <submittedName>
        <fullName evidence="3">Uncharacterized protein</fullName>
    </submittedName>
</protein>
<evidence type="ECO:0000313" key="3">
    <source>
        <dbReference type="EMBL" id="CAE7147405.1"/>
    </source>
</evidence>
<dbReference type="AlphaFoldDB" id="A0A8H3HPE8"/>
<dbReference type="Proteomes" id="UP000663827">
    <property type="component" value="Unassembled WGS sequence"/>
</dbReference>
<feature type="transmembrane region" description="Helical" evidence="2">
    <location>
        <begin position="105"/>
        <end position="129"/>
    </location>
</feature>
<feature type="transmembrane region" description="Helical" evidence="2">
    <location>
        <begin position="20"/>
        <end position="41"/>
    </location>
</feature>
<feature type="transmembrane region" description="Helical" evidence="2">
    <location>
        <begin position="47"/>
        <end position="70"/>
    </location>
</feature>
<name>A0A8H3HPE8_9AGAM</name>
<feature type="region of interest" description="Disordered" evidence="1">
    <location>
        <begin position="177"/>
        <end position="199"/>
    </location>
</feature>
<evidence type="ECO:0000256" key="1">
    <source>
        <dbReference type="SAM" id="MobiDB-lite"/>
    </source>
</evidence>
<evidence type="ECO:0000256" key="2">
    <source>
        <dbReference type="SAM" id="Phobius"/>
    </source>
</evidence>
<organism evidence="3 4">
    <name type="scientific">Rhizoctonia solani</name>
    <dbReference type="NCBI Taxonomy" id="456999"/>
    <lineage>
        <taxon>Eukaryota</taxon>
        <taxon>Fungi</taxon>
        <taxon>Dikarya</taxon>
        <taxon>Basidiomycota</taxon>
        <taxon>Agaricomycotina</taxon>
        <taxon>Agaricomycetes</taxon>
        <taxon>Cantharellales</taxon>
        <taxon>Ceratobasidiaceae</taxon>
        <taxon>Rhizoctonia</taxon>
    </lineage>
</organism>